<reference evidence="3" key="1">
    <citation type="submission" date="2016-07" db="EMBL/GenBank/DDBJ databases">
        <authorList>
            <person name="Florea S."/>
            <person name="Webb J.S."/>
            <person name="Jaromczyk J."/>
            <person name="Schardl C.L."/>
        </authorList>
    </citation>
    <scope>NUCLEOTIDE SEQUENCE [LARGE SCALE GENOMIC DNA]</scope>
    <source>
        <strain evidence="3">CDC-D5610</strain>
    </source>
</reference>
<keyword evidence="3" id="KW-1185">Reference proteome</keyword>
<evidence type="ECO:0000313" key="3">
    <source>
        <dbReference type="Proteomes" id="UP000201728"/>
    </source>
</evidence>
<sequence>MAYILPSQQIQFHFEDMQRIKAASPLNLKVQKSRLDFILYCVNNNQTLTGPNVAFINYLGEKKSGALSRKESKIEFNPAEMNRKKLAVLFAHLSAFSYDLNSLTIEPVPVGDLIDKIININKLSDSDVATYIEKLLSEKIPDYNKLSLDDFLRKIHENYEKNGVNFHCYLRENFFNDLKNKLGVIHVRDADAALSYFMPSVFCQQHINSCEITTRITILKKTVSNFKKIQEIALAESSPSVIEAQKRIEQLEKEFQEALDDPSVDAIRFKNLSKNYLKQIEVIQVAMENGLKRFCSSEDPEGTPQLFLKKYLNHTVATVYHLLKSTIIPKGLSFKLDKIKNYLQEKLSEFQNRIIHKNLRREFHEEEVMKNLHKSHLEEDDKEKRTEYIKHLFLNGKSLLASENVICGHSLLIDIDENGNLKKIEHKNGEPQETLLSPNALAIIGIESSDLNKGSDLKSTLVSIEATLRRLHEERYNIVKIKRAISVDSDESIDSNDPEIFKEISSMLEKKDSEIEQLLTIERNLKTRYGLIDALDNQTMKFRRSMQEKKDRDEPDLGSAIKVK</sequence>
<evidence type="ECO:0000313" key="2">
    <source>
        <dbReference type="EMBL" id="ASQ46873.1"/>
    </source>
</evidence>
<dbReference type="RefSeq" id="WP_094091690.1">
    <property type="nucleotide sequence ID" value="NZ_CP016397.1"/>
</dbReference>
<dbReference type="AlphaFoldDB" id="A0A222P4X9"/>
<feature type="region of interest" description="Disordered" evidence="1">
    <location>
        <begin position="544"/>
        <end position="564"/>
    </location>
</feature>
<evidence type="ECO:0000256" key="1">
    <source>
        <dbReference type="SAM" id="MobiDB-lite"/>
    </source>
</evidence>
<protein>
    <submittedName>
        <fullName evidence="2">Uncharacterized protein</fullName>
    </submittedName>
</protein>
<proteinExistence type="predicted"/>
<dbReference type="EMBL" id="CP016397">
    <property type="protein sequence ID" value="ASQ46873.1"/>
    <property type="molecule type" value="Genomic_DNA"/>
</dbReference>
<gene>
    <name evidence="2" type="ORF">clem_11680</name>
</gene>
<name>A0A222P4X9_9GAMM</name>
<dbReference type="KEGG" id="lcd:clem_11680"/>
<organism evidence="2 3">
    <name type="scientific">Legionella clemsonensis</name>
    <dbReference type="NCBI Taxonomy" id="1867846"/>
    <lineage>
        <taxon>Bacteria</taxon>
        <taxon>Pseudomonadati</taxon>
        <taxon>Pseudomonadota</taxon>
        <taxon>Gammaproteobacteria</taxon>
        <taxon>Legionellales</taxon>
        <taxon>Legionellaceae</taxon>
        <taxon>Legionella</taxon>
    </lineage>
</organism>
<accession>A0A222P4X9</accession>
<dbReference type="OrthoDB" id="9808897at2"/>
<feature type="compositionally biased region" description="Basic and acidic residues" evidence="1">
    <location>
        <begin position="545"/>
        <end position="555"/>
    </location>
</feature>
<dbReference type="Proteomes" id="UP000201728">
    <property type="component" value="Chromosome"/>
</dbReference>